<dbReference type="AlphaFoldDB" id="A0A9D3TIY5"/>
<keyword evidence="2 5" id="KW-0812">Transmembrane</keyword>
<evidence type="ECO:0000256" key="5">
    <source>
        <dbReference type="SAM" id="Phobius"/>
    </source>
</evidence>
<sequence>MKCNFGTVVIVAGFAGILSFSFLAAAIGSEYWYIIEVNKPNQTDTDDLNSHSGLWRTYEGKNGSSHDFYPFSDSTNYTETERRLLGMHRVIVILLPLSLVLLVFGGICGLVSSLARSHALLTVTASYFLLCSKCQSLLLRPASD</sequence>
<feature type="transmembrane region" description="Helical" evidence="5">
    <location>
        <begin position="90"/>
        <end position="112"/>
    </location>
</feature>
<dbReference type="GO" id="GO:0016324">
    <property type="term" value="C:apical plasma membrane"/>
    <property type="evidence" value="ECO:0007669"/>
    <property type="project" value="TreeGrafter"/>
</dbReference>
<keyword evidence="3 5" id="KW-1133">Transmembrane helix</keyword>
<evidence type="ECO:0000256" key="1">
    <source>
        <dbReference type="ARBA" id="ARBA00004141"/>
    </source>
</evidence>
<dbReference type="Gene3D" id="1.20.140.150">
    <property type="match status" value="1"/>
</dbReference>
<dbReference type="Pfam" id="PF13903">
    <property type="entry name" value="Claudin_2"/>
    <property type="match status" value="1"/>
</dbReference>
<dbReference type="PANTHER" id="PTHR20516:SF1">
    <property type="entry name" value="TRANSMEMBRANE PROTEIN 235"/>
    <property type="match status" value="1"/>
</dbReference>
<protein>
    <recommendedName>
        <fullName evidence="8">Transmembrane protein 235</fullName>
    </recommendedName>
</protein>
<organism evidence="6 7">
    <name type="scientific">Megalops atlanticus</name>
    <name type="common">Tarpon</name>
    <name type="synonym">Clupea gigantea</name>
    <dbReference type="NCBI Taxonomy" id="7932"/>
    <lineage>
        <taxon>Eukaryota</taxon>
        <taxon>Metazoa</taxon>
        <taxon>Chordata</taxon>
        <taxon>Craniata</taxon>
        <taxon>Vertebrata</taxon>
        <taxon>Euteleostomi</taxon>
        <taxon>Actinopterygii</taxon>
        <taxon>Neopterygii</taxon>
        <taxon>Teleostei</taxon>
        <taxon>Elopiformes</taxon>
        <taxon>Megalopidae</taxon>
        <taxon>Megalops</taxon>
    </lineage>
</organism>
<dbReference type="OrthoDB" id="9626630at2759"/>
<feature type="transmembrane region" description="Helical" evidence="5">
    <location>
        <begin position="6"/>
        <end position="27"/>
    </location>
</feature>
<keyword evidence="4 5" id="KW-0472">Membrane</keyword>
<dbReference type="InterPro" id="IPR039951">
    <property type="entry name" value="TMEM114/TMEM235"/>
</dbReference>
<dbReference type="Proteomes" id="UP001046870">
    <property type="component" value="Chromosome 1"/>
</dbReference>
<dbReference type="InterPro" id="IPR004031">
    <property type="entry name" value="PMP22/EMP/MP20/Claudin"/>
</dbReference>
<evidence type="ECO:0008006" key="8">
    <source>
        <dbReference type="Google" id="ProtNLM"/>
    </source>
</evidence>
<reference evidence="6" key="1">
    <citation type="submission" date="2021-01" db="EMBL/GenBank/DDBJ databases">
        <authorList>
            <person name="Zahm M."/>
            <person name="Roques C."/>
            <person name="Cabau C."/>
            <person name="Klopp C."/>
            <person name="Donnadieu C."/>
            <person name="Jouanno E."/>
            <person name="Lampietro C."/>
            <person name="Louis A."/>
            <person name="Herpin A."/>
            <person name="Echchiki A."/>
            <person name="Berthelot C."/>
            <person name="Parey E."/>
            <person name="Roest-Crollius H."/>
            <person name="Braasch I."/>
            <person name="Postlethwait J."/>
            <person name="Bobe J."/>
            <person name="Montfort J."/>
            <person name="Bouchez O."/>
            <person name="Begum T."/>
            <person name="Mejri S."/>
            <person name="Adams A."/>
            <person name="Chen W.-J."/>
            <person name="Guiguen Y."/>
        </authorList>
    </citation>
    <scope>NUCLEOTIDE SEQUENCE</scope>
    <source>
        <strain evidence="6">YG-15Mar2019-1</strain>
        <tissue evidence="6">Brain</tissue>
    </source>
</reference>
<evidence type="ECO:0000256" key="2">
    <source>
        <dbReference type="ARBA" id="ARBA00022692"/>
    </source>
</evidence>
<proteinExistence type="predicted"/>
<evidence type="ECO:0000256" key="4">
    <source>
        <dbReference type="ARBA" id="ARBA00023136"/>
    </source>
</evidence>
<accession>A0A9D3TIY5</accession>
<comment type="caution">
    <text evidence="6">The sequence shown here is derived from an EMBL/GenBank/DDBJ whole genome shotgun (WGS) entry which is preliminary data.</text>
</comment>
<gene>
    <name evidence="6" type="ORF">MATL_G00000710</name>
</gene>
<dbReference type="PANTHER" id="PTHR20516">
    <property type="entry name" value="TRANSMEMBRANE PROTEIN 114/235 FAMILY MEMBER"/>
    <property type="match status" value="1"/>
</dbReference>
<evidence type="ECO:0000313" key="6">
    <source>
        <dbReference type="EMBL" id="KAG7491214.1"/>
    </source>
</evidence>
<evidence type="ECO:0000313" key="7">
    <source>
        <dbReference type="Proteomes" id="UP001046870"/>
    </source>
</evidence>
<comment type="subcellular location">
    <subcellularLocation>
        <location evidence="1">Membrane</location>
        <topology evidence="1">Multi-pass membrane protein</topology>
    </subcellularLocation>
</comment>
<name>A0A9D3TIY5_MEGAT</name>
<keyword evidence="7" id="KW-1185">Reference proteome</keyword>
<dbReference type="EMBL" id="JAFDVH010000001">
    <property type="protein sequence ID" value="KAG7491214.1"/>
    <property type="molecule type" value="Genomic_DNA"/>
</dbReference>
<evidence type="ECO:0000256" key="3">
    <source>
        <dbReference type="ARBA" id="ARBA00022989"/>
    </source>
</evidence>